<dbReference type="AlphaFoldDB" id="E1JSZ5"/>
<feature type="domain" description="Helix-turn-helix" evidence="1">
    <location>
        <begin position="23"/>
        <end position="66"/>
    </location>
</feature>
<dbReference type="InterPro" id="IPR041657">
    <property type="entry name" value="HTH_17"/>
</dbReference>
<evidence type="ECO:0000313" key="2">
    <source>
        <dbReference type="EMBL" id="EFL52628.1"/>
    </source>
</evidence>
<dbReference type="Pfam" id="PF12728">
    <property type="entry name" value="HTH_17"/>
    <property type="match status" value="1"/>
</dbReference>
<evidence type="ECO:0000259" key="1">
    <source>
        <dbReference type="Pfam" id="PF12728"/>
    </source>
</evidence>
<dbReference type="InterPro" id="IPR009061">
    <property type="entry name" value="DNA-bd_dom_put_sf"/>
</dbReference>
<dbReference type="Proteomes" id="UP000006250">
    <property type="component" value="Unassembled WGS sequence"/>
</dbReference>
<evidence type="ECO:0000313" key="3">
    <source>
        <dbReference type="Proteomes" id="UP000006250"/>
    </source>
</evidence>
<dbReference type="EMBL" id="AECZ01000003">
    <property type="protein sequence ID" value="EFL52628.1"/>
    <property type="molecule type" value="Genomic_DNA"/>
</dbReference>
<reference evidence="2 3" key="1">
    <citation type="submission" date="2010-08" db="EMBL/GenBank/DDBJ databases">
        <title>The draft genome of Desulfovibrio fructosovorans JJ.</title>
        <authorList>
            <consortium name="US DOE Joint Genome Institute (JGI-PGF)"/>
            <person name="Lucas S."/>
            <person name="Copeland A."/>
            <person name="Lapidus A."/>
            <person name="Cheng J.-F."/>
            <person name="Bruce D."/>
            <person name="Goodwin L."/>
            <person name="Pitluck S."/>
            <person name="Land M.L."/>
            <person name="Hauser L."/>
            <person name="Chang Y.-J."/>
            <person name="Jeffries C."/>
            <person name="Wall J.D."/>
            <person name="Stahl D.A."/>
            <person name="Arkin A.P."/>
            <person name="Dehal P."/>
            <person name="Stolyar S.M."/>
            <person name="Hazen T.C."/>
            <person name="Woyke T.J."/>
        </authorList>
    </citation>
    <scope>NUCLEOTIDE SEQUENCE [LARGE SCALE GENOMIC DNA]</scope>
    <source>
        <strain evidence="2 3">JJ</strain>
    </source>
</reference>
<dbReference type="SUPFAM" id="SSF46955">
    <property type="entry name" value="Putative DNA-binding domain"/>
    <property type="match status" value="1"/>
</dbReference>
<dbReference type="RefSeq" id="WP_005991200.1">
    <property type="nucleotide sequence ID" value="NZ_AECZ01000003.1"/>
</dbReference>
<proteinExistence type="predicted"/>
<keyword evidence="3" id="KW-1185">Reference proteome</keyword>
<gene>
    <name evidence="2" type="ORF">DesfrDRAFT_0734</name>
</gene>
<protein>
    <recommendedName>
        <fullName evidence="1">Helix-turn-helix domain-containing protein</fullName>
    </recommendedName>
</protein>
<dbReference type="STRING" id="596151.DesfrDRAFT_0734"/>
<name>E1JSZ5_SOLFR</name>
<sequence length="77" mass="8718">MERTIKVTTGDKQSVQYMVVDEKQAAAYVNLSVKTLQARRAAHKAPDFLKIGRSIRYRMADLDAFLVAHRVDPEARA</sequence>
<dbReference type="eggNOG" id="ENOG50313YQ">
    <property type="taxonomic scope" value="Bacteria"/>
</dbReference>
<organism evidence="2 3">
    <name type="scientific">Solidesulfovibrio fructosivorans JJ]</name>
    <dbReference type="NCBI Taxonomy" id="596151"/>
    <lineage>
        <taxon>Bacteria</taxon>
        <taxon>Pseudomonadati</taxon>
        <taxon>Thermodesulfobacteriota</taxon>
        <taxon>Desulfovibrionia</taxon>
        <taxon>Desulfovibrionales</taxon>
        <taxon>Desulfovibrionaceae</taxon>
        <taxon>Solidesulfovibrio</taxon>
    </lineage>
</organism>
<comment type="caution">
    <text evidence="2">The sequence shown here is derived from an EMBL/GenBank/DDBJ whole genome shotgun (WGS) entry which is preliminary data.</text>
</comment>
<accession>E1JSZ5</accession>